<dbReference type="Proteomes" id="UP000053259">
    <property type="component" value="Unassembled WGS sequence"/>
</dbReference>
<dbReference type="PANTHER" id="PTHR48081:SF8">
    <property type="entry name" value="ALPHA_BETA HYDROLASE FOLD-3 DOMAIN-CONTAINING PROTEIN-RELATED"/>
    <property type="match status" value="1"/>
</dbReference>
<dbReference type="InterPro" id="IPR029058">
    <property type="entry name" value="AB_hydrolase_fold"/>
</dbReference>
<dbReference type="VEuPathDB" id="FungiDB:PV09_01367"/>
<dbReference type="HOGENOM" id="CLU_012494_6_3_1"/>
<dbReference type="EMBL" id="KN847531">
    <property type="protein sequence ID" value="KIW08464.1"/>
    <property type="molecule type" value="Genomic_DNA"/>
</dbReference>
<accession>A0A0D2BB23</accession>
<dbReference type="RefSeq" id="XP_016218333.1">
    <property type="nucleotide sequence ID" value="XM_016354238.1"/>
</dbReference>
<name>A0A0D2BB23_9PEZI</name>
<dbReference type="AlphaFoldDB" id="A0A0D2BB23"/>
<dbReference type="SUPFAM" id="SSF53474">
    <property type="entry name" value="alpha/beta-Hydrolases"/>
    <property type="match status" value="1"/>
</dbReference>
<dbReference type="InterPro" id="IPR013094">
    <property type="entry name" value="AB_hydrolase_3"/>
</dbReference>
<dbReference type="STRING" id="253628.A0A0D2BB23"/>
<keyword evidence="1" id="KW-0378">Hydrolase</keyword>
<dbReference type="GO" id="GO:0016787">
    <property type="term" value="F:hydrolase activity"/>
    <property type="evidence" value="ECO:0007669"/>
    <property type="project" value="UniProtKB-KW"/>
</dbReference>
<dbReference type="PANTHER" id="PTHR48081">
    <property type="entry name" value="AB HYDROLASE SUPERFAMILY PROTEIN C4A8.06C"/>
    <property type="match status" value="1"/>
</dbReference>
<dbReference type="OrthoDB" id="408631at2759"/>
<gene>
    <name evidence="3" type="ORF">PV09_01367</name>
</gene>
<dbReference type="InterPro" id="IPR050300">
    <property type="entry name" value="GDXG_lipolytic_enzyme"/>
</dbReference>
<feature type="domain" description="Alpha/beta hydrolase fold-3" evidence="2">
    <location>
        <begin position="97"/>
        <end position="312"/>
    </location>
</feature>
<protein>
    <recommendedName>
        <fullName evidence="2">Alpha/beta hydrolase fold-3 domain-containing protein</fullName>
    </recommendedName>
</protein>
<keyword evidence="4" id="KW-1185">Reference proteome</keyword>
<organism evidence="3 4">
    <name type="scientific">Verruconis gallopava</name>
    <dbReference type="NCBI Taxonomy" id="253628"/>
    <lineage>
        <taxon>Eukaryota</taxon>
        <taxon>Fungi</taxon>
        <taxon>Dikarya</taxon>
        <taxon>Ascomycota</taxon>
        <taxon>Pezizomycotina</taxon>
        <taxon>Dothideomycetes</taxon>
        <taxon>Pleosporomycetidae</taxon>
        <taxon>Venturiales</taxon>
        <taxon>Sympoventuriaceae</taxon>
        <taxon>Verruconis</taxon>
    </lineage>
</organism>
<evidence type="ECO:0000256" key="1">
    <source>
        <dbReference type="ARBA" id="ARBA00022801"/>
    </source>
</evidence>
<dbReference type="Pfam" id="PF07859">
    <property type="entry name" value="Abhydrolase_3"/>
    <property type="match status" value="1"/>
</dbReference>
<evidence type="ECO:0000313" key="4">
    <source>
        <dbReference type="Proteomes" id="UP000053259"/>
    </source>
</evidence>
<reference evidence="3 4" key="1">
    <citation type="submission" date="2015-01" db="EMBL/GenBank/DDBJ databases">
        <title>The Genome Sequence of Ochroconis gallopava CBS43764.</title>
        <authorList>
            <consortium name="The Broad Institute Genomics Platform"/>
            <person name="Cuomo C."/>
            <person name="de Hoog S."/>
            <person name="Gorbushina A."/>
            <person name="Stielow B."/>
            <person name="Teixiera M."/>
            <person name="Abouelleil A."/>
            <person name="Chapman S.B."/>
            <person name="Priest M."/>
            <person name="Young S.K."/>
            <person name="Wortman J."/>
            <person name="Nusbaum C."/>
            <person name="Birren B."/>
        </authorList>
    </citation>
    <scope>NUCLEOTIDE SEQUENCE [LARGE SCALE GENOMIC DNA]</scope>
    <source>
        <strain evidence="3 4">CBS 43764</strain>
    </source>
</reference>
<dbReference type="GeneID" id="27309340"/>
<evidence type="ECO:0000259" key="2">
    <source>
        <dbReference type="Pfam" id="PF07859"/>
    </source>
</evidence>
<dbReference type="InParanoid" id="A0A0D2BB23"/>
<evidence type="ECO:0000313" key="3">
    <source>
        <dbReference type="EMBL" id="KIW08464.1"/>
    </source>
</evidence>
<dbReference type="Gene3D" id="3.40.50.1820">
    <property type="entry name" value="alpha/beta hydrolase"/>
    <property type="match status" value="1"/>
</dbReference>
<proteinExistence type="predicted"/>
<sequence length="338" mass="37714">MAHISREPADLLKLADIHPELAAQLDKRKSLPPEARNPDSIRILYEQLNQSYLESFGPDSALGVEIEDRTVSARDGYEIPIRTYRPASAKEPGPLIISIHGGALVMGGLTDEEAHCRLFVRTFGASCVNIDYRLAPQYKQPTQANDCWDVVKWAAAHAADLGANPSEKGFLVQGVSAGAILVDIVTRLARDERLEPPVTGQMQIATAVCDAEAIPERFRSQFLSWDQDMTGSLRKEAIQRSRIARGANPHDQWTSPMVAWPTGNAGLPRTLLLVHGREYFRDVGLIYEKILREEEGIETKLYVYPGLHHGFHIELHGGEASKAHQRDMLEGMRWLLRL</sequence>